<keyword evidence="2" id="KW-0808">Transferase</keyword>
<keyword evidence="3 6" id="KW-0418">Kinase</keyword>
<dbReference type="PANTHER" id="PTHR43095">
    <property type="entry name" value="SUGAR KINASE"/>
    <property type="match status" value="1"/>
</dbReference>
<dbReference type="GO" id="GO:0005975">
    <property type="term" value="P:carbohydrate metabolic process"/>
    <property type="evidence" value="ECO:0007669"/>
    <property type="project" value="InterPro"/>
</dbReference>
<evidence type="ECO:0000313" key="6">
    <source>
        <dbReference type="EMBL" id="MBB3933180.1"/>
    </source>
</evidence>
<dbReference type="GO" id="GO:0016301">
    <property type="term" value="F:kinase activity"/>
    <property type="evidence" value="ECO:0007669"/>
    <property type="project" value="UniProtKB-KW"/>
</dbReference>
<gene>
    <name evidence="6" type="ORF">GGR25_004244</name>
</gene>
<evidence type="ECO:0000256" key="2">
    <source>
        <dbReference type="ARBA" id="ARBA00022679"/>
    </source>
</evidence>
<dbReference type="Pfam" id="PF00370">
    <property type="entry name" value="FGGY_N"/>
    <property type="match status" value="1"/>
</dbReference>
<dbReference type="InterPro" id="IPR050406">
    <property type="entry name" value="FGGY_Carb_Kinase"/>
</dbReference>
<comment type="similarity">
    <text evidence="1">Belongs to the FGGY kinase family.</text>
</comment>
<comment type="caution">
    <text evidence="6">The sequence shown here is derived from an EMBL/GenBank/DDBJ whole genome shotgun (WGS) entry which is preliminary data.</text>
</comment>
<dbReference type="InterPro" id="IPR043129">
    <property type="entry name" value="ATPase_NBD"/>
</dbReference>
<dbReference type="Proteomes" id="UP000553963">
    <property type="component" value="Unassembled WGS sequence"/>
</dbReference>
<protein>
    <submittedName>
        <fullName evidence="6">Sugar (Pentulose or hexulose) kinase</fullName>
    </submittedName>
</protein>
<dbReference type="CDD" id="cd07772">
    <property type="entry name" value="ASKHA_NBD_FGGY_NaCK-like"/>
    <property type="match status" value="1"/>
</dbReference>
<name>A0A840AS15_9HYPH</name>
<accession>A0A840AS15</accession>
<evidence type="ECO:0000256" key="3">
    <source>
        <dbReference type="ARBA" id="ARBA00022777"/>
    </source>
</evidence>
<dbReference type="InterPro" id="IPR049382">
    <property type="entry name" value="FGGY_C_2"/>
</dbReference>
<dbReference type="PANTHER" id="PTHR43095:SF5">
    <property type="entry name" value="XYLULOSE KINASE"/>
    <property type="match status" value="1"/>
</dbReference>
<dbReference type="AlphaFoldDB" id="A0A840AS15"/>
<organism evidence="6 7">
    <name type="scientific">Kaistia hirudinis</name>
    <dbReference type="NCBI Taxonomy" id="1293440"/>
    <lineage>
        <taxon>Bacteria</taxon>
        <taxon>Pseudomonadati</taxon>
        <taxon>Pseudomonadota</taxon>
        <taxon>Alphaproteobacteria</taxon>
        <taxon>Hyphomicrobiales</taxon>
        <taxon>Kaistiaceae</taxon>
        <taxon>Kaistia</taxon>
    </lineage>
</organism>
<keyword evidence="7" id="KW-1185">Reference proteome</keyword>
<dbReference type="SUPFAM" id="SSF53067">
    <property type="entry name" value="Actin-like ATPase domain"/>
    <property type="match status" value="1"/>
</dbReference>
<evidence type="ECO:0000256" key="1">
    <source>
        <dbReference type="ARBA" id="ARBA00009156"/>
    </source>
</evidence>
<proteinExistence type="inferred from homology"/>
<dbReference type="Pfam" id="PF21546">
    <property type="entry name" value="FGGY_C_2"/>
    <property type="match status" value="1"/>
</dbReference>
<evidence type="ECO:0000259" key="4">
    <source>
        <dbReference type="Pfam" id="PF00370"/>
    </source>
</evidence>
<dbReference type="RefSeq" id="WP_183400821.1">
    <property type="nucleotide sequence ID" value="NZ_JACIDS010000005.1"/>
</dbReference>
<evidence type="ECO:0000259" key="5">
    <source>
        <dbReference type="Pfam" id="PF21546"/>
    </source>
</evidence>
<feature type="domain" description="Carbohydrate kinase FGGY C-terminal" evidence="5">
    <location>
        <begin position="252"/>
        <end position="426"/>
    </location>
</feature>
<dbReference type="EMBL" id="JACIDS010000005">
    <property type="protein sequence ID" value="MBB3933180.1"/>
    <property type="molecule type" value="Genomic_DNA"/>
</dbReference>
<sequence>MSASTRPAATVVLDIGKTNAKLALVDSETRTIVALRTMPNEVRRDGLYPHFDTDGLWSFIVSGLTEYAAQAEIGCISTTTHGAACAILNDDGLLLPVLDYEYGGPDSISEAYRPLRGAFWETLSPDLPGGLNVGRQLYWLEETFPSAFGRATAILLYPQYWVWRLSGALAAEPTSLGCHTDLWNPEAGTFSRLAEDRGWAKRIPPVVHPWDTAGTIRPALAKKTGLPVGCRVVAGIHDSNASLLPHILRRRAPFAVLSTGTWLILFAVGGEIANLDPARDCLANVDALGRPVPSARFMAGREYERLTDGDKTAPSLDDVERVVRSGVMALPSFAPGTGPYAYLDGHWSSDPAALSPGERAAGASLYCALVATTCLELTSAAGPIVVEGPLSRNPIFLAALARLVDRPVIARTDATGTTEGAALLADGPEGAGPGLPDGAPIEPLSIDLSTYAAAWRDALE</sequence>
<evidence type="ECO:0000313" key="7">
    <source>
        <dbReference type="Proteomes" id="UP000553963"/>
    </source>
</evidence>
<feature type="domain" description="Carbohydrate kinase FGGY N-terminal" evidence="4">
    <location>
        <begin position="135"/>
        <end position="244"/>
    </location>
</feature>
<dbReference type="Gene3D" id="3.30.420.40">
    <property type="match status" value="3"/>
</dbReference>
<reference evidence="6 7" key="1">
    <citation type="submission" date="2020-08" db="EMBL/GenBank/DDBJ databases">
        <title>Genomic Encyclopedia of Type Strains, Phase IV (KMG-IV): sequencing the most valuable type-strain genomes for metagenomic binning, comparative biology and taxonomic classification.</title>
        <authorList>
            <person name="Goeker M."/>
        </authorList>
    </citation>
    <scope>NUCLEOTIDE SEQUENCE [LARGE SCALE GENOMIC DNA]</scope>
    <source>
        <strain evidence="6 7">DSM 25966</strain>
    </source>
</reference>
<dbReference type="InterPro" id="IPR018484">
    <property type="entry name" value="FGGY_N"/>
</dbReference>